<evidence type="ECO:0000256" key="9">
    <source>
        <dbReference type="ARBA" id="ARBA00023136"/>
    </source>
</evidence>
<keyword evidence="7" id="KW-0712">Selenocysteine</keyword>
<evidence type="ECO:0000256" key="7">
    <source>
        <dbReference type="ARBA" id="ARBA00022933"/>
    </source>
</evidence>
<feature type="transmembrane region" description="Helical" evidence="11">
    <location>
        <begin position="20"/>
        <end position="42"/>
    </location>
</feature>
<keyword evidence="13" id="KW-1185">Reference proteome</keyword>
<feature type="compositionally biased region" description="Basic and acidic residues" evidence="10">
    <location>
        <begin position="93"/>
        <end position="114"/>
    </location>
</feature>
<evidence type="ECO:0000256" key="11">
    <source>
        <dbReference type="SAM" id="Phobius"/>
    </source>
</evidence>
<organism evidence="12 13">
    <name type="scientific">Plutella xylostella</name>
    <name type="common">Diamondback moth</name>
    <name type="synonym">Plutella maculipennis</name>
    <dbReference type="NCBI Taxonomy" id="51655"/>
    <lineage>
        <taxon>Eukaryota</taxon>
        <taxon>Metazoa</taxon>
        <taxon>Ecdysozoa</taxon>
        <taxon>Arthropoda</taxon>
        <taxon>Hexapoda</taxon>
        <taxon>Insecta</taxon>
        <taxon>Pterygota</taxon>
        <taxon>Neoptera</taxon>
        <taxon>Endopterygota</taxon>
        <taxon>Lepidoptera</taxon>
        <taxon>Glossata</taxon>
        <taxon>Ditrysia</taxon>
        <taxon>Yponomeutoidea</taxon>
        <taxon>Plutellidae</taxon>
        <taxon>Plutella</taxon>
    </lineage>
</organism>
<keyword evidence="5 11" id="KW-0812">Transmembrane</keyword>
<feature type="region of interest" description="Disordered" evidence="10">
    <location>
        <begin position="85"/>
        <end position="157"/>
    </location>
</feature>
<name>A0ABQ7PZP1_PLUXY</name>
<keyword evidence="8 11" id="KW-1133">Transmembrane helix</keyword>
<sequence length="157" mass="17503">MDPLIEDEEQTGFFNPVTFVFQFLASYGWYLVGASALGLYAASKLKPKIDAWKQAREDAEYHKDPDKAMARMEAIQRAREKQQQLLLAASQRAAEEQKEKEERKRREAAERLEKYGSTSGQRLGSNDDGYLPLSGGASTSSYKAPKRSACSKGGCGR</sequence>
<dbReference type="InterPro" id="IPR009703">
    <property type="entry name" value="Selenoprotein_S"/>
</dbReference>
<dbReference type="Pfam" id="PF06936">
    <property type="entry name" value="Selenoprotein_S"/>
    <property type="match status" value="1"/>
</dbReference>
<evidence type="ECO:0000256" key="5">
    <source>
        <dbReference type="ARBA" id="ARBA00022692"/>
    </source>
</evidence>
<dbReference type="EMBL" id="JAHIBW010000024">
    <property type="protein sequence ID" value="KAG7298366.1"/>
    <property type="molecule type" value="Genomic_DNA"/>
</dbReference>
<evidence type="ECO:0000256" key="1">
    <source>
        <dbReference type="ARBA" id="ARBA00004389"/>
    </source>
</evidence>
<protein>
    <recommendedName>
        <fullName evidence="14">Selenoprotein S</fullName>
    </recommendedName>
</protein>
<reference evidence="12 13" key="1">
    <citation type="submission" date="2021-06" db="EMBL/GenBank/DDBJ databases">
        <title>A haploid diamondback moth (Plutella xylostella L.) genome assembly resolves 31 chromosomes and identifies a diamide resistance mutation.</title>
        <authorList>
            <person name="Ward C.M."/>
            <person name="Perry K.D."/>
            <person name="Baker G."/>
            <person name="Powis K."/>
            <person name="Heckel D.G."/>
            <person name="Baxter S.W."/>
        </authorList>
    </citation>
    <scope>NUCLEOTIDE SEQUENCE [LARGE SCALE GENOMIC DNA]</scope>
    <source>
        <strain evidence="12 13">LV</strain>
        <tissue evidence="12">Single pupa</tissue>
    </source>
</reference>
<keyword evidence="6" id="KW-0256">Endoplasmic reticulum</keyword>
<evidence type="ECO:0000256" key="8">
    <source>
        <dbReference type="ARBA" id="ARBA00022989"/>
    </source>
</evidence>
<proteinExistence type="inferred from homology"/>
<dbReference type="Gene3D" id="6.10.250.2950">
    <property type="match status" value="1"/>
</dbReference>
<comment type="similarity">
    <text evidence="3">Belongs to the selenoprotein S family.</text>
</comment>
<gene>
    <name evidence="12" type="ORF">JYU34_017983</name>
</gene>
<accession>A0ABQ7PZP1</accession>
<evidence type="ECO:0000256" key="10">
    <source>
        <dbReference type="SAM" id="MobiDB-lite"/>
    </source>
</evidence>
<dbReference type="Proteomes" id="UP000823941">
    <property type="component" value="Chromosome 24"/>
</dbReference>
<comment type="caution">
    <text evidence="12">The sequence shown here is derived from an EMBL/GenBank/DDBJ whole genome shotgun (WGS) entry which is preliminary data.</text>
</comment>
<keyword evidence="4" id="KW-0963">Cytoplasm</keyword>
<evidence type="ECO:0008006" key="14">
    <source>
        <dbReference type="Google" id="ProtNLM"/>
    </source>
</evidence>
<evidence type="ECO:0000313" key="13">
    <source>
        <dbReference type="Proteomes" id="UP000823941"/>
    </source>
</evidence>
<evidence type="ECO:0000256" key="2">
    <source>
        <dbReference type="ARBA" id="ARBA00004496"/>
    </source>
</evidence>
<dbReference type="PANTHER" id="PTHR28621:SF1">
    <property type="entry name" value="SELENOPROTEIN S"/>
    <property type="match status" value="1"/>
</dbReference>
<evidence type="ECO:0000256" key="3">
    <source>
        <dbReference type="ARBA" id="ARBA00011034"/>
    </source>
</evidence>
<comment type="subcellular location">
    <subcellularLocation>
        <location evidence="2">Cytoplasm</location>
    </subcellularLocation>
    <subcellularLocation>
        <location evidence="1">Endoplasmic reticulum membrane</location>
        <topology evidence="1">Single-pass membrane protein</topology>
    </subcellularLocation>
</comment>
<keyword evidence="9 11" id="KW-0472">Membrane</keyword>
<dbReference type="PANTHER" id="PTHR28621">
    <property type="entry name" value="SELENOPROTEIN S"/>
    <property type="match status" value="1"/>
</dbReference>
<evidence type="ECO:0000313" key="12">
    <source>
        <dbReference type="EMBL" id="KAG7298366.1"/>
    </source>
</evidence>
<evidence type="ECO:0000256" key="4">
    <source>
        <dbReference type="ARBA" id="ARBA00022490"/>
    </source>
</evidence>
<evidence type="ECO:0000256" key="6">
    <source>
        <dbReference type="ARBA" id="ARBA00022824"/>
    </source>
</evidence>